<evidence type="ECO:0000256" key="4">
    <source>
        <dbReference type="ARBA" id="ARBA00022692"/>
    </source>
</evidence>
<evidence type="ECO:0000256" key="7">
    <source>
        <dbReference type="ARBA" id="ARBA00022989"/>
    </source>
</evidence>
<dbReference type="GO" id="GO:0071555">
    <property type="term" value="P:cell wall organization"/>
    <property type="evidence" value="ECO:0007669"/>
    <property type="project" value="UniProtKB-KW"/>
</dbReference>
<organism evidence="12 13">
    <name type="scientific">Carpinus fangiana</name>
    <dbReference type="NCBI Taxonomy" id="176857"/>
    <lineage>
        <taxon>Eukaryota</taxon>
        <taxon>Viridiplantae</taxon>
        <taxon>Streptophyta</taxon>
        <taxon>Embryophyta</taxon>
        <taxon>Tracheophyta</taxon>
        <taxon>Spermatophyta</taxon>
        <taxon>Magnoliopsida</taxon>
        <taxon>eudicotyledons</taxon>
        <taxon>Gunneridae</taxon>
        <taxon>Pentapetalae</taxon>
        <taxon>rosids</taxon>
        <taxon>fabids</taxon>
        <taxon>Fagales</taxon>
        <taxon>Betulaceae</taxon>
        <taxon>Carpinus</taxon>
    </lineage>
</organism>
<dbReference type="InterPro" id="IPR046756">
    <property type="entry name" value="VAS1/VOA1_TM"/>
</dbReference>
<dbReference type="GO" id="GO:0006078">
    <property type="term" value="P:(1-&gt;6)-beta-D-glucan biosynthetic process"/>
    <property type="evidence" value="ECO:0007669"/>
    <property type="project" value="TreeGrafter"/>
</dbReference>
<dbReference type="GO" id="GO:0005789">
    <property type="term" value="C:endoplasmic reticulum membrane"/>
    <property type="evidence" value="ECO:0007669"/>
    <property type="project" value="UniProtKB-SubCell"/>
</dbReference>
<evidence type="ECO:0000256" key="5">
    <source>
        <dbReference type="ARBA" id="ARBA00022729"/>
    </source>
</evidence>
<dbReference type="InterPro" id="IPR037654">
    <property type="entry name" value="Big1"/>
</dbReference>
<evidence type="ECO:0000313" key="13">
    <source>
        <dbReference type="Proteomes" id="UP000327013"/>
    </source>
</evidence>
<protein>
    <recommendedName>
        <fullName evidence="3">Protein BIG1</fullName>
    </recommendedName>
</protein>
<evidence type="ECO:0000259" key="11">
    <source>
        <dbReference type="Pfam" id="PF20520"/>
    </source>
</evidence>
<keyword evidence="6" id="KW-0256">Endoplasmic reticulum</keyword>
<evidence type="ECO:0000256" key="2">
    <source>
        <dbReference type="ARBA" id="ARBA00008203"/>
    </source>
</evidence>
<dbReference type="PANTHER" id="PTHR28285:SF1">
    <property type="entry name" value="PROTEIN BIG1"/>
    <property type="match status" value="1"/>
</dbReference>
<feature type="domain" description="V-type proton ATPase subunit S1/VOA1 transmembrane" evidence="11">
    <location>
        <begin position="316"/>
        <end position="355"/>
    </location>
</feature>
<keyword evidence="8 10" id="KW-0472">Membrane</keyword>
<keyword evidence="9" id="KW-0961">Cell wall biogenesis/degradation</keyword>
<dbReference type="PANTHER" id="PTHR28285">
    <property type="entry name" value="PROTEIN BIG1"/>
    <property type="match status" value="1"/>
</dbReference>
<dbReference type="Proteomes" id="UP000327013">
    <property type="component" value="Unassembled WGS sequence"/>
</dbReference>
<dbReference type="Pfam" id="PF20520">
    <property type="entry name" value="Ac45-VOA1_TM"/>
    <property type="match status" value="1"/>
</dbReference>
<gene>
    <name evidence="12" type="ORF">FH972_021077</name>
</gene>
<keyword evidence="7 10" id="KW-1133">Transmembrane helix</keyword>
<reference evidence="12 13" key="1">
    <citation type="submission" date="2019-06" db="EMBL/GenBank/DDBJ databases">
        <title>A chromosomal-level reference genome of Carpinus fangiana (Coryloideae, Betulaceae).</title>
        <authorList>
            <person name="Yang X."/>
            <person name="Wang Z."/>
            <person name="Zhang L."/>
            <person name="Hao G."/>
            <person name="Liu J."/>
            <person name="Yang Y."/>
        </authorList>
    </citation>
    <scope>NUCLEOTIDE SEQUENCE [LARGE SCALE GENOMIC DNA]</scope>
    <source>
        <strain evidence="12">Cfa_2016G</strain>
        <tissue evidence="12">Leaf</tissue>
    </source>
</reference>
<proteinExistence type="inferred from homology"/>
<comment type="similarity">
    <text evidence="2">Belongs to the BIG1 family.</text>
</comment>
<keyword evidence="4 10" id="KW-0812">Transmembrane</keyword>
<comment type="subcellular location">
    <subcellularLocation>
        <location evidence="1">Endoplasmic reticulum membrane</location>
        <topology evidence="1">Single-pass membrane protein</topology>
    </subcellularLocation>
</comment>
<dbReference type="OrthoDB" id="9985059at2759"/>
<evidence type="ECO:0000256" key="6">
    <source>
        <dbReference type="ARBA" id="ARBA00022824"/>
    </source>
</evidence>
<dbReference type="AlphaFoldDB" id="A0A5N6KNA7"/>
<comment type="caution">
    <text evidence="12">The sequence shown here is derived from an EMBL/GenBank/DDBJ whole genome shotgun (WGS) entry which is preliminary data.</text>
</comment>
<accession>A0A5N6KNA7</accession>
<name>A0A5N6KNA7_9ROSI</name>
<evidence type="ECO:0000256" key="10">
    <source>
        <dbReference type="SAM" id="Phobius"/>
    </source>
</evidence>
<evidence type="ECO:0000256" key="3">
    <source>
        <dbReference type="ARBA" id="ARBA00022089"/>
    </source>
</evidence>
<evidence type="ECO:0000256" key="8">
    <source>
        <dbReference type="ARBA" id="ARBA00023136"/>
    </source>
</evidence>
<evidence type="ECO:0000256" key="9">
    <source>
        <dbReference type="ARBA" id="ARBA00023316"/>
    </source>
</evidence>
<keyword evidence="13" id="KW-1185">Reference proteome</keyword>
<evidence type="ECO:0000313" key="12">
    <source>
        <dbReference type="EMBL" id="KAB8336768.1"/>
    </source>
</evidence>
<sequence>MTKPSVRLGGLAQAVAISWDVGERHFRGGITFPHSRMRPTRLWALSLCAVLADAQFQDTSPFFALTTSSSSESFSDLPTGLEIVPGTKLALALDGVARGCAADTYILVTQPGVSAKDFSTKGAAPHLSRRLGFSPSIEEKHTTFKSIIPEVVGLVDSTLLRKRLQTTCQATLSYLDYASGEISPPEKADTPAILGLDFPELPSVAHPKARAAKLAEHDSYLNSLIEHLSSDSYTLVITTSPIPHKNNTPSVSKGKVEKAQNLPHEHGDLAYNTDSETQHFPLSALHTDLKRQLNTKRQDEPEGDDYDTRALFEKYSFFSPAIFMGIIVVILLVSVLSVGVSAISGLQVTYGSFTKDVVQGNKK</sequence>
<evidence type="ECO:0000256" key="1">
    <source>
        <dbReference type="ARBA" id="ARBA00004389"/>
    </source>
</evidence>
<keyword evidence="5" id="KW-0732">Signal</keyword>
<feature type="transmembrane region" description="Helical" evidence="10">
    <location>
        <begin position="321"/>
        <end position="343"/>
    </location>
</feature>
<dbReference type="EMBL" id="VIBQ01000009">
    <property type="protein sequence ID" value="KAB8336768.1"/>
    <property type="molecule type" value="Genomic_DNA"/>
</dbReference>